<keyword evidence="2" id="KW-1185">Reference proteome</keyword>
<protein>
    <submittedName>
        <fullName evidence="1">Uncharacterized protein</fullName>
    </submittedName>
</protein>
<dbReference type="Proteomes" id="UP001359559">
    <property type="component" value="Unassembled WGS sequence"/>
</dbReference>
<accession>A0AAN9F931</accession>
<sequence>MYEVSSIKESWNDTTVSVRTLYYRCQKKVKLVQNLASRLFLGGDIAVQKMGNCIVILHLLIGCQGFVGLEKFASY</sequence>
<evidence type="ECO:0000313" key="2">
    <source>
        <dbReference type="Proteomes" id="UP001359559"/>
    </source>
</evidence>
<dbReference type="AlphaFoldDB" id="A0AAN9F931"/>
<dbReference type="EMBL" id="JAYKXN010000007">
    <property type="protein sequence ID" value="KAK7270875.1"/>
    <property type="molecule type" value="Genomic_DNA"/>
</dbReference>
<reference evidence="1 2" key="1">
    <citation type="submission" date="2024-01" db="EMBL/GenBank/DDBJ databases">
        <title>The genomes of 5 underutilized Papilionoideae crops provide insights into root nodulation and disease resistance.</title>
        <authorList>
            <person name="Yuan L."/>
        </authorList>
    </citation>
    <scope>NUCLEOTIDE SEQUENCE [LARGE SCALE GENOMIC DNA]</scope>
    <source>
        <strain evidence="1">LY-2023</strain>
        <tissue evidence="1">Leaf</tissue>
    </source>
</reference>
<evidence type="ECO:0000313" key="1">
    <source>
        <dbReference type="EMBL" id="KAK7270875.1"/>
    </source>
</evidence>
<name>A0AAN9F931_CLITE</name>
<gene>
    <name evidence="1" type="ORF">RJT34_26367</name>
</gene>
<comment type="caution">
    <text evidence="1">The sequence shown here is derived from an EMBL/GenBank/DDBJ whole genome shotgun (WGS) entry which is preliminary data.</text>
</comment>
<organism evidence="1 2">
    <name type="scientific">Clitoria ternatea</name>
    <name type="common">Butterfly pea</name>
    <dbReference type="NCBI Taxonomy" id="43366"/>
    <lineage>
        <taxon>Eukaryota</taxon>
        <taxon>Viridiplantae</taxon>
        <taxon>Streptophyta</taxon>
        <taxon>Embryophyta</taxon>
        <taxon>Tracheophyta</taxon>
        <taxon>Spermatophyta</taxon>
        <taxon>Magnoliopsida</taxon>
        <taxon>eudicotyledons</taxon>
        <taxon>Gunneridae</taxon>
        <taxon>Pentapetalae</taxon>
        <taxon>rosids</taxon>
        <taxon>fabids</taxon>
        <taxon>Fabales</taxon>
        <taxon>Fabaceae</taxon>
        <taxon>Papilionoideae</taxon>
        <taxon>50 kb inversion clade</taxon>
        <taxon>NPAAA clade</taxon>
        <taxon>indigoferoid/millettioid clade</taxon>
        <taxon>Phaseoleae</taxon>
        <taxon>Clitoria</taxon>
    </lineage>
</organism>
<proteinExistence type="predicted"/>